<proteinExistence type="inferred from homology"/>
<dbReference type="FunFam" id="3.90.230.10:FF:000002">
    <property type="entry name" value="Xaa-Pro aminopeptidase 3"/>
    <property type="match status" value="1"/>
</dbReference>
<comment type="similarity">
    <text evidence="3">Belongs to the peptidase M24B family.</text>
</comment>
<evidence type="ECO:0000256" key="4">
    <source>
        <dbReference type="ARBA" id="ARBA00012574"/>
    </source>
</evidence>
<comment type="catalytic activity">
    <reaction evidence="1">
        <text>Release of any N-terminal amino acid, including proline, that is linked to proline, even from a dipeptide or tripeptide.</text>
        <dbReference type="EC" id="3.4.11.9"/>
    </reaction>
</comment>
<name>A0A432YRI6_9GAMM</name>
<dbReference type="PANTHER" id="PTHR43226:SF4">
    <property type="entry name" value="XAA-PRO AMINOPEPTIDASE 3"/>
    <property type="match status" value="1"/>
</dbReference>
<evidence type="ECO:0000259" key="13">
    <source>
        <dbReference type="SMART" id="SM01011"/>
    </source>
</evidence>
<dbReference type="AlphaFoldDB" id="A0A432YRI6"/>
<dbReference type="EC" id="3.4.11.9" evidence="4"/>
<comment type="caution">
    <text evidence="14">The sequence shown here is derived from an EMBL/GenBank/DDBJ whole genome shotgun (WGS) entry which is preliminary data.</text>
</comment>
<dbReference type="EMBL" id="PIQA01000006">
    <property type="protein sequence ID" value="RUO64268.1"/>
    <property type="molecule type" value="Genomic_DNA"/>
</dbReference>
<feature type="domain" description="Aminopeptidase P N-terminal" evidence="13">
    <location>
        <begin position="5"/>
        <end position="138"/>
    </location>
</feature>
<dbReference type="InterPro" id="IPR052433">
    <property type="entry name" value="X-Pro_dipept-like"/>
</dbReference>
<dbReference type="NCBIfam" id="NF008131">
    <property type="entry name" value="PRK10879.1"/>
    <property type="match status" value="1"/>
</dbReference>
<evidence type="ECO:0000256" key="1">
    <source>
        <dbReference type="ARBA" id="ARBA00001424"/>
    </source>
</evidence>
<keyword evidence="14" id="KW-0031">Aminopeptidase</keyword>
<protein>
    <recommendedName>
        <fullName evidence="10">Xaa-Pro aminopeptidase</fullName>
        <ecNumber evidence="4">3.4.11.9</ecNumber>
    </recommendedName>
    <alternativeName>
        <fullName evidence="11">Aminopeptidase P II</fullName>
    </alternativeName>
    <alternativeName>
        <fullName evidence="12">X-Pro aminopeptidase</fullName>
    </alternativeName>
</protein>
<dbReference type="InterPro" id="IPR000994">
    <property type="entry name" value="Pept_M24"/>
</dbReference>
<evidence type="ECO:0000256" key="11">
    <source>
        <dbReference type="ARBA" id="ARBA00075356"/>
    </source>
</evidence>
<dbReference type="GO" id="GO:0030145">
    <property type="term" value="F:manganese ion binding"/>
    <property type="evidence" value="ECO:0007669"/>
    <property type="project" value="InterPro"/>
</dbReference>
<dbReference type="Pfam" id="PF00557">
    <property type="entry name" value="Peptidase_M24"/>
    <property type="match status" value="1"/>
</dbReference>
<dbReference type="CDD" id="cd01087">
    <property type="entry name" value="Prolidase"/>
    <property type="match status" value="1"/>
</dbReference>
<dbReference type="InterPro" id="IPR001714">
    <property type="entry name" value="Pept_M24_MAP"/>
</dbReference>
<gene>
    <name evidence="14" type="ORF">CWI73_08915</name>
</gene>
<evidence type="ECO:0000256" key="12">
    <source>
        <dbReference type="ARBA" id="ARBA00081411"/>
    </source>
</evidence>
<dbReference type="Pfam" id="PF05195">
    <property type="entry name" value="AMP_N"/>
    <property type="match status" value="1"/>
</dbReference>
<keyword evidence="7" id="KW-0378">Hydrolase</keyword>
<evidence type="ECO:0000256" key="10">
    <source>
        <dbReference type="ARBA" id="ARBA00069363"/>
    </source>
</evidence>
<dbReference type="SUPFAM" id="SSF53092">
    <property type="entry name" value="Creatinase/prolidase N-terminal domain"/>
    <property type="match status" value="1"/>
</dbReference>
<evidence type="ECO:0000256" key="9">
    <source>
        <dbReference type="ARBA" id="ARBA00023211"/>
    </source>
</evidence>
<dbReference type="Proteomes" id="UP000288361">
    <property type="component" value="Unassembled WGS sequence"/>
</dbReference>
<sequence>MTAVISVEEFAQRREALMKRMPLGAVAIIAGNSEVTRSNDTEYPFRQNSDFLYLTGFAEPDAVLVLVNGEKPQSLLFCQDKDPQQEVWHGLRLGYENAEQTLKVDAAEDADAIEERLPDILKGMDSVFYLMGEQAEVGELINSARNQLQQAARRSGALPPQSLNDLRPLLDDMRLIKSEAEINVMRESARISSNAFRRIMRFVEPGKHEYQVGAELHHEFAMNGALYPAYGMICGGGANACVLHYTDNKDVLNDGDLILVDAGAEYQGYAADITRTFPVNGKFSDTQRTLYELVLKAQQAAFEEIKPGSNLVNASNAAARVINDGLVELGIIDGDPDTAFEAMRWKTYFIHGLGHWLGLDVHDMGRYKDDNGKPVSFEPGMVLTVEPGIYIPEDADVDEKWRGIGIRIEDDLVVTAEGYENLTSDVPKTIEEIEAWMSGK</sequence>
<keyword evidence="6" id="KW-0479">Metal-binding</keyword>
<dbReference type="RefSeq" id="WP_126752449.1">
    <property type="nucleotide sequence ID" value="NZ_JBHUMT010000015.1"/>
</dbReference>
<keyword evidence="8" id="KW-0482">Metalloprotease</keyword>
<dbReference type="Gene3D" id="3.90.230.10">
    <property type="entry name" value="Creatinase/methionine aminopeptidase superfamily"/>
    <property type="match status" value="1"/>
</dbReference>
<dbReference type="GO" id="GO:0006508">
    <property type="term" value="P:proteolysis"/>
    <property type="evidence" value="ECO:0007669"/>
    <property type="project" value="UniProtKB-KW"/>
</dbReference>
<reference evidence="14 15" key="1">
    <citation type="journal article" date="2011" name="Front. Microbiol.">
        <title>Genomic signatures of strain selection and enhancement in Bacillus atrophaeus var. globigii, a historical biowarfare simulant.</title>
        <authorList>
            <person name="Gibbons H.S."/>
            <person name="Broomall S.M."/>
            <person name="McNew L.A."/>
            <person name="Daligault H."/>
            <person name="Chapman C."/>
            <person name="Bruce D."/>
            <person name="Karavis M."/>
            <person name="Krepps M."/>
            <person name="McGregor P.A."/>
            <person name="Hong C."/>
            <person name="Park K.H."/>
            <person name="Akmal A."/>
            <person name="Feldman A."/>
            <person name="Lin J.S."/>
            <person name="Chang W.E."/>
            <person name="Higgs B.W."/>
            <person name="Demirev P."/>
            <person name="Lindquist J."/>
            <person name="Liem A."/>
            <person name="Fochler E."/>
            <person name="Read T.D."/>
            <person name="Tapia R."/>
            <person name="Johnson S."/>
            <person name="Bishop-Lilly K.A."/>
            <person name="Detter C."/>
            <person name="Han C."/>
            <person name="Sozhamannan S."/>
            <person name="Rosenzweig C.N."/>
            <person name="Skowronski E.W."/>
        </authorList>
    </citation>
    <scope>NUCLEOTIDE SEQUENCE [LARGE SCALE GENOMIC DNA]</scope>
    <source>
        <strain evidence="14 15">TPS4-2</strain>
    </source>
</reference>
<organism evidence="14 15">
    <name type="scientific">Idiomarina piscisalsi</name>
    <dbReference type="NCBI Taxonomy" id="1096243"/>
    <lineage>
        <taxon>Bacteria</taxon>
        <taxon>Pseudomonadati</taxon>
        <taxon>Pseudomonadota</taxon>
        <taxon>Gammaproteobacteria</taxon>
        <taxon>Alteromonadales</taxon>
        <taxon>Idiomarinaceae</taxon>
        <taxon>Idiomarina</taxon>
    </lineage>
</organism>
<evidence type="ECO:0000256" key="5">
    <source>
        <dbReference type="ARBA" id="ARBA00022670"/>
    </source>
</evidence>
<dbReference type="SMART" id="SM01011">
    <property type="entry name" value="AMP_N"/>
    <property type="match status" value="1"/>
</dbReference>
<dbReference type="PANTHER" id="PTHR43226">
    <property type="entry name" value="XAA-PRO AMINOPEPTIDASE 3"/>
    <property type="match status" value="1"/>
</dbReference>
<dbReference type="GO" id="GO:0005829">
    <property type="term" value="C:cytosol"/>
    <property type="evidence" value="ECO:0007669"/>
    <property type="project" value="TreeGrafter"/>
</dbReference>
<dbReference type="GO" id="GO:0070006">
    <property type="term" value="F:metalloaminopeptidase activity"/>
    <property type="evidence" value="ECO:0007669"/>
    <property type="project" value="InterPro"/>
</dbReference>
<dbReference type="SUPFAM" id="SSF55920">
    <property type="entry name" value="Creatinase/aminopeptidase"/>
    <property type="match status" value="1"/>
</dbReference>
<dbReference type="InterPro" id="IPR029149">
    <property type="entry name" value="Creatin/AminoP/Spt16_N"/>
</dbReference>
<dbReference type="InterPro" id="IPR007865">
    <property type="entry name" value="Aminopep_P_N"/>
</dbReference>
<evidence type="ECO:0000256" key="2">
    <source>
        <dbReference type="ARBA" id="ARBA00001936"/>
    </source>
</evidence>
<keyword evidence="9" id="KW-0464">Manganese</keyword>
<keyword evidence="5" id="KW-0645">Protease</keyword>
<comment type="cofactor">
    <cofactor evidence="2">
        <name>Mn(2+)</name>
        <dbReference type="ChEBI" id="CHEBI:29035"/>
    </cofactor>
</comment>
<dbReference type="PRINTS" id="PR00599">
    <property type="entry name" value="MAPEPTIDASE"/>
</dbReference>
<evidence type="ECO:0000313" key="15">
    <source>
        <dbReference type="Proteomes" id="UP000288361"/>
    </source>
</evidence>
<accession>A0A432YRI6</accession>
<evidence type="ECO:0000313" key="14">
    <source>
        <dbReference type="EMBL" id="RUO64268.1"/>
    </source>
</evidence>
<dbReference type="InterPro" id="IPR001131">
    <property type="entry name" value="Peptidase_M24B_aminopep-P_CS"/>
</dbReference>
<evidence type="ECO:0000256" key="7">
    <source>
        <dbReference type="ARBA" id="ARBA00022801"/>
    </source>
</evidence>
<evidence type="ECO:0000256" key="8">
    <source>
        <dbReference type="ARBA" id="ARBA00023049"/>
    </source>
</evidence>
<evidence type="ECO:0000256" key="3">
    <source>
        <dbReference type="ARBA" id="ARBA00008766"/>
    </source>
</evidence>
<evidence type="ECO:0000256" key="6">
    <source>
        <dbReference type="ARBA" id="ARBA00022723"/>
    </source>
</evidence>
<dbReference type="Gene3D" id="3.40.350.10">
    <property type="entry name" value="Creatinase/prolidase N-terminal domain"/>
    <property type="match status" value="1"/>
</dbReference>
<dbReference type="InterPro" id="IPR036005">
    <property type="entry name" value="Creatinase/aminopeptidase-like"/>
</dbReference>
<dbReference type="PROSITE" id="PS00491">
    <property type="entry name" value="PROLINE_PEPTIDASE"/>
    <property type="match status" value="1"/>
</dbReference>